<keyword evidence="1" id="KW-1133">Transmembrane helix</keyword>
<feature type="transmembrane region" description="Helical" evidence="1">
    <location>
        <begin position="16"/>
        <end position="37"/>
    </location>
</feature>
<protein>
    <submittedName>
        <fullName evidence="2">Uncharacterized protein</fullName>
    </submittedName>
</protein>
<reference evidence="3" key="1">
    <citation type="journal article" date="2019" name="Int. J. Syst. Evol. Microbiol.">
        <title>The Global Catalogue of Microorganisms (GCM) 10K type strain sequencing project: providing services to taxonomists for standard genome sequencing and annotation.</title>
        <authorList>
            <consortium name="The Broad Institute Genomics Platform"/>
            <consortium name="The Broad Institute Genome Sequencing Center for Infectious Disease"/>
            <person name="Wu L."/>
            <person name="Ma J."/>
        </authorList>
    </citation>
    <scope>NUCLEOTIDE SEQUENCE [LARGE SCALE GENOMIC DNA]</scope>
    <source>
        <strain evidence="3">JCM 17201</strain>
    </source>
</reference>
<name>A0ABP7KLR7_9GAMM</name>
<evidence type="ECO:0000256" key="1">
    <source>
        <dbReference type="SAM" id="Phobius"/>
    </source>
</evidence>
<dbReference type="Proteomes" id="UP001499994">
    <property type="component" value="Unassembled WGS sequence"/>
</dbReference>
<evidence type="ECO:0000313" key="2">
    <source>
        <dbReference type="EMBL" id="GAA3879577.1"/>
    </source>
</evidence>
<accession>A0ABP7KLR7</accession>
<keyword evidence="3" id="KW-1185">Reference proteome</keyword>
<keyword evidence="1" id="KW-0812">Transmembrane</keyword>
<gene>
    <name evidence="2" type="ORF">GCM10022405_01360</name>
</gene>
<organism evidence="2 3">
    <name type="scientific">Gibbsiella dentisursi</name>
    <dbReference type="NCBI Taxonomy" id="796890"/>
    <lineage>
        <taxon>Bacteria</taxon>
        <taxon>Pseudomonadati</taxon>
        <taxon>Pseudomonadota</taxon>
        <taxon>Gammaproteobacteria</taxon>
        <taxon>Enterobacterales</taxon>
        <taxon>Yersiniaceae</taxon>
        <taxon>Gibbsiella</taxon>
    </lineage>
</organism>
<keyword evidence="1" id="KW-0472">Membrane</keyword>
<dbReference type="EMBL" id="BAABDG010000002">
    <property type="protein sequence ID" value="GAA3879577.1"/>
    <property type="molecule type" value="Genomic_DNA"/>
</dbReference>
<proteinExistence type="predicted"/>
<sequence>MYDVAIFPEKHKEIKGAIVTICFMPAYVPIMNGISGLEGITQHWLNFPLYILIAPLTSTLWMLSHHQPGFMATPVRIQMLGGKAADNSYF</sequence>
<evidence type="ECO:0000313" key="3">
    <source>
        <dbReference type="Proteomes" id="UP001499994"/>
    </source>
</evidence>
<comment type="caution">
    <text evidence="2">The sequence shown here is derived from an EMBL/GenBank/DDBJ whole genome shotgun (WGS) entry which is preliminary data.</text>
</comment>
<feature type="transmembrane region" description="Helical" evidence="1">
    <location>
        <begin position="43"/>
        <end position="63"/>
    </location>
</feature>